<sequence>MPPAKLLKNLRIRTTSLLDSITGGLSTEETNIYDRRNPICPGCWSRFEDRMALDFHLNLNPEHSDYFDTKERDTSRTKQGSAGRDGNEAGKAAILSRSAIVAPPSPEQLVSFSDHAPPTPQSPTVKAEIEERVRVFRRQKGLLPGQKATKGRTPLKPSGKDTEPVLTAEEEKEPKGAHPDLPGLLDVITSPPIHLWQPFENLPRSDDEEDDRSVDAHLQDLVKSAERLQIGATVRAPEEEPIKSSRSNFRAHPRRRAASDFEMLSSGSSVGVGHMEAAQGSNLTGATSRPRRLRTGSEGDALSATARDSPCFDGGIGSQAPSNPWSEPDFPEQNPFEEEVRSFSEAFSRPSPGASLSSRRIRRTDTNPFLNFVRSDSTPLAGSFQGTNGLAVDEDLGRISPPLSHSDSFPSSPTSPTPQTPMTLMPAQESIVEGKAAKYGDSMRLKGYRSTFDDELFVQTFQAKDALGKRSGGDSVFGVSRGAGDYSWI</sequence>
<keyword evidence="2" id="KW-1185">Reference proteome</keyword>
<accession>A0ACD0P6M9</accession>
<proteinExistence type="predicted"/>
<dbReference type="Proteomes" id="UP000245626">
    <property type="component" value="Unassembled WGS sequence"/>
</dbReference>
<evidence type="ECO:0000313" key="2">
    <source>
        <dbReference type="Proteomes" id="UP000245626"/>
    </source>
</evidence>
<organism evidence="1 2">
    <name type="scientific">Violaceomyces palustris</name>
    <dbReference type="NCBI Taxonomy" id="1673888"/>
    <lineage>
        <taxon>Eukaryota</taxon>
        <taxon>Fungi</taxon>
        <taxon>Dikarya</taxon>
        <taxon>Basidiomycota</taxon>
        <taxon>Ustilaginomycotina</taxon>
        <taxon>Ustilaginomycetes</taxon>
        <taxon>Violaceomycetales</taxon>
        <taxon>Violaceomycetaceae</taxon>
        <taxon>Violaceomyces</taxon>
    </lineage>
</organism>
<evidence type="ECO:0000313" key="1">
    <source>
        <dbReference type="EMBL" id="PWN53681.1"/>
    </source>
</evidence>
<protein>
    <submittedName>
        <fullName evidence="1">Uncharacterized protein</fullName>
    </submittedName>
</protein>
<reference evidence="1 2" key="1">
    <citation type="journal article" date="2018" name="Mol. Biol. Evol.">
        <title>Broad Genomic Sampling Reveals a Smut Pathogenic Ancestry of the Fungal Clade Ustilaginomycotina.</title>
        <authorList>
            <person name="Kijpornyongpan T."/>
            <person name="Mondo S.J."/>
            <person name="Barry K."/>
            <person name="Sandor L."/>
            <person name="Lee J."/>
            <person name="Lipzen A."/>
            <person name="Pangilinan J."/>
            <person name="LaButti K."/>
            <person name="Hainaut M."/>
            <person name="Henrissat B."/>
            <person name="Grigoriev I.V."/>
            <person name="Spatafora J.W."/>
            <person name="Aime M.C."/>
        </authorList>
    </citation>
    <scope>NUCLEOTIDE SEQUENCE [LARGE SCALE GENOMIC DNA]</scope>
    <source>
        <strain evidence="1 2">SA 807</strain>
    </source>
</reference>
<dbReference type="EMBL" id="KZ819714">
    <property type="protein sequence ID" value="PWN53681.1"/>
    <property type="molecule type" value="Genomic_DNA"/>
</dbReference>
<gene>
    <name evidence="1" type="ORF">IE53DRAFT_383815</name>
</gene>
<name>A0ACD0P6M9_9BASI</name>